<dbReference type="AlphaFoldDB" id="A0A5S9M8X9"/>
<comment type="cofactor">
    <cofactor evidence="1">
        <name>FAD</name>
        <dbReference type="ChEBI" id="CHEBI:57692"/>
    </cofactor>
</comment>
<reference evidence="4 5" key="1">
    <citation type="submission" date="2019-12" db="EMBL/GenBank/DDBJ databases">
        <title>Full genome sequence of a Bacillus safensis strain isolated from commercially available natto in Indonesia.</title>
        <authorList>
            <person name="Yoshida M."/>
            <person name="Uomi M."/>
            <person name="Waturangi D."/>
            <person name="Ekaputri J.J."/>
            <person name="Setiamarga D.H.E."/>
        </authorList>
    </citation>
    <scope>NUCLEOTIDE SEQUENCE [LARGE SCALE GENOMIC DNA]</scope>
    <source>
        <strain evidence="4 5">IDN1</strain>
    </source>
</reference>
<proteinExistence type="predicted"/>
<keyword evidence="3" id="KW-0274">FAD</keyword>
<accession>A0A5S9M8X9</accession>
<dbReference type="PANTHER" id="PTHR43429">
    <property type="entry name" value="PYRIDINE NUCLEOTIDE-DISULFIDE OXIDOREDUCTASE DOMAIN-CONTAINING"/>
    <property type="match status" value="1"/>
</dbReference>
<dbReference type="InterPro" id="IPR050260">
    <property type="entry name" value="FAD-bd_OxRdtase"/>
</dbReference>
<evidence type="ECO:0000313" key="5">
    <source>
        <dbReference type="Proteomes" id="UP000464658"/>
    </source>
</evidence>
<evidence type="ECO:0000256" key="2">
    <source>
        <dbReference type="ARBA" id="ARBA00022630"/>
    </source>
</evidence>
<protein>
    <submittedName>
        <fullName evidence="4">Uncharacterized protein</fullName>
    </submittedName>
</protein>
<dbReference type="EMBL" id="AP021906">
    <property type="protein sequence ID" value="BBP89967.1"/>
    <property type="molecule type" value="Genomic_DNA"/>
</dbReference>
<dbReference type="InterPro" id="IPR036188">
    <property type="entry name" value="FAD/NAD-bd_sf"/>
</dbReference>
<dbReference type="Gene3D" id="3.50.50.60">
    <property type="entry name" value="FAD/NAD(P)-binding domain"/>
    <property type="match status" value="1"/>
</dbReference>
<keyword evidence="2" id="KW-0285">Flavoprotein</keyword>
<evidence type="ECO:0000256" key="3">
    <source>
        <dbReference type="ARBA" id="ARBA00022827"/>
    </source>
</evidence>
<evidence type="ECO:0000313" key="4">
    <source>
        <dbReference type="EMBL" id="BBP89967.1"/>
    </source>
</evidence>
<organism evidence="4 5">
    <name type="scientific">Bacillus safensis</name>
    <dbReference type="NCBI Taxonomy" id="561879"/>
    <lineage>
        <taxon>Bacteria</taxon>
        <taxon>Bacillati</taxon>
        <taxon>Bacillota</taxon>
        <taxon>Bacilli</taxon>
        <taxon>Bacillales</taxon>
        <taxon>Bacillaceae</taxon>
        <taxon>Bacillus</taxon>
    </lineage>
</organism>
<dbReference type="Proteomes" id="UP000464658">
    <property type="component" value="Chromosome"/>
</dbReference>
<name>A0A5S9M8X9_BACIA</name>
<gene>
    <name evidence="4" type="ORF">BsIDN1_35850</name>
</gene>
<dbReference type="PANTHER" id="PTHR43429:SF3">
    <property type="entry name" value="NITRITE REDUCTASE [NAD(P)H]"/>
    <property type="match status" value="1"/>
</dbReference>
<evidence type="ECO:0000256" key="1">
    <source>
        <dbReference type="ARBA" id="ARBA00001974"/>
    </source>
</evidence>
<dbReference type="SUPFAM" id="SSF51905">
    <property type="entry name" value="FAD/NAD(P)-binding domain"/>
    <property type="match status" value="1"/>
</dbReference>
<sequence length="73" mass="8672">MGLNRILTITEFFLSKVLQGDTKVEDITLNDWNWYHEHDIQLFTNETIVKIDTENQTVTSDQGRTVHYDRLIF</sequence>